<protein>
    <submittedName>
        <fullName evidence="1">Uncharacterized protein</fullName>
    </submittedName>
</protein>
<dbReference type="Proteomes" id="UP000248168">
    <property type="component" value="Unassembled WGS sequence"/>
</dbReference>
<dbReference type="AlphaFoldDB" id="A0A330L0F1"/>
<dbReference type="InParanoid" id="A0A330L0F1"/>
<gene>
    <name evidence="1" type="ORF">NITLEN_10296</name>
</gene>
<evidence type="ECO:0000313" key="1">
    <source>
        <dbReference type="EMBL" id="SPP63210.1"/>
    </source>
</evidence>
<keyword evidence="2" id="KW-1185">Reference proteome</keyword>
<name>A0A330L0F1_9BACT</name>
<proteinExistence type="predicted"/>
<evidence type="ECO:0000313" key="2">
    <source>
        <dbReference type="Proteomes" id="UP000248168"/>
    </source>
</evidence>
<organism evidence="1 2">
    <name type="scientific">Nitrospira lenta</name>
    <dbReference type="NCBI Taxonomy" id="1436998"/>
    <lineage>
        <taxon>Bacteria</taxon>
        <taxon>Pseudomonadati</taxon>
        <taxon>Nitrospirota</taxon>
        <taxon>Nitrospiria</taxon>
        <taxon>Nitrospirales</taxon>
        <taxon>Nitrospiraceae</taxon>
        <taxon>Nitrospira</taxon>
    </lineage>
</organism>
<accession>A0A330L0F1</accession>
<reference evidence="2" key="1">
    <citation type="submission" date="2018-04" db="EMBL/GenBank/DDBJ databases">
        <authorList>
            <person name="Lucker S."/>
            <person name="Sakoula D."/>
        </authorList>
    </citation>
    <scope>NUCLEOTIDE SEQUENCE [LARGE SCALE GENOMIC DNA]</scope>
</reference>
<sequence>MRAAVGAAVLLKEDIDSGLVAIGTRGAIVRSPIGVGVLFDGLSGTVWGAVM</sequence>
<dbReference type="EMBL" id="OUNR01000001">
    <property type="protein sequence ID" value="SPP63210.1"/>
    <property type="molecule type" value="Genomic_DNA"/>
</dbReference>